<gene>
    <name evidence="1" type="ORF">QE152_g14315</name>
</gene>
<dbReference type="EMBL" id="JASPKY010000143">
    <property type="protein sequence ID" value="KAK9730708.1"/>
    <property type="molecule type" value="Genomic_DNA"/>
</dbReference>
<evidence type="ECO:0000313" key="2">
    <source>
        <dbReference type="Proteomes" id="UP001458880"/>
    </source>
</evidence>
<comment type="caution">
    <text evidence="1">The sequence shown here is derived from an EMBL/GenBank/DDBJ whole genome shotgun (WGS) entry which is preliminary data.</text>
</comment>
<sequence length="94" mass="10680">MATKSDFAPAEMDPGPELRYFRLPLLLLPPPPRFALFFTLPFSVVRFTFAPASDNRIIPLIVTDSGCMLGIDVYDGYVVLVEDDEEWLRCELIK</sequence>
<proteinExistence type="predicted"/>
<accession>A0AAW1L9U1</accession>
<keyword evidence="2" id="KW-1185">Reference proteome</keyword>
<evidence type="ECO:0000313" key="1">
    <source>
        <dbReference type="EMBL" id="KAK9730708.1"/>
    </source>
</evidence>
<name>A0AAW1L9U1_POPJA</name>
<dbReference type="Proteomes" id="UP001458880">
    <property type="component" value="Unassembled WGS sequence"/>
</dbReference>
<protein>
    <submittedName>
        <fullName evidence="1">Uncharacterized protein</fullName>
    </submittedName>
</protein>
<organism evidence="1 2">
    <name type="scientific">Popillia japonica</name>
    <name type="common">Japanese beetle</name>
    <dbReference type="NCBI Taxonomy" id="7064"/>
    <lineage>
        <taxon>Eukaryota</taxon>
        <taxon>Metazoa</taxon>
        <taxon>Ecdysozoa</taxon>
        <taxon>Arthropoda</taxon>
        <taxon>Hexapoda</taxon>
        <taxon>Insecta</taxon>
        <taxon>Pterygota</taxon>
        <taxon>Neoptera</taxon>
        <taxon>Endopterygota</taxon>
        <taxon>Coleoptera</taxon>
        <taxon>Polyphaga</taxon>
        <taxon>Scarabaeiformia</taxon>
        <taxon>Scarabaeidae</taxon>
        <taxon>Rutelinae</taxon>
        <taxon>Popillia</taxon>
    </lineage>
</organism>
<reference evidence="1 2" key="1">
    <citation type="journal article" date="2024" name="BMC Genomics">
        <title>De novo assembly and annotation of Popillia japonica's genome with initial clues to its potential as an invasive pest.</title>
        <authorList>
            <person name="Cucini C."/>
            <person name="Boschi S."/>
            <person name="Funari R."/>
            <person name="Cardaioli E."/>
            <person name="Iannotti N."/>
            <person name="Marturano G."/>
            <person name="Paoli F."/>
            <person name="Bruttini M."/>
            <person name="Carapelli A."/>
            <person name="Frati F."/>
            <person name="Nardi F."/>
        </authorList>
    </citation>
    <scope>NUCLEOTIDE SEQUENCE [LARGE SCALE GENOMIC DNA]</scope>
    <source>
        <strain evidence="1">DMR45628</strain>
    </source>
</reference>
<dbReference type="AlphaFoldDB" id="A0AAW1L9U1"/>